<organism evidence="5 6">
    <name type="scientific">Dickeya aquatica</name>
    <dbReference type="NCBI Taxonomy" id="1401087"/>
    <lineage>
        <taxon>Bacteria</taxon>
        <taxon>Pseudomonadati</taxon>
        <taxon>Pseudomonadota</taxon>
        <taxon>Gammaproteobacteria</taxon>
        <taxon>Enterobacterales</taxon>
        <taxon>Pectobacteriaceae</taxon>
        <taxon>Dickeya</taxon>
    </lineage>
</organism>
<dbReference type="Pfam" id="PF00356">
    <property type="entry name" value="LacI"/>
    <property type="match status" value="1"/>
</dbReference>
<keyword evidence="2" id="KW-0238">DNA-binding</keyword>
<dbReference type="InterPro" id="IPR046335">
    <property type="entry name" value="LacI/GalR-like_sensor"/>
</dbReference>
<dbReference type="SMART" id="SM00354">
    <property type="entry name" value="HTH_LACI"/>
    <property type="match status" value="1"/>
</dbReference>
<dbReference type="InterPro" id="IPR028082">
    <property type="entry name" value="Peripla_BP_I"/>
</dbReference>
<dbReference type="PROSITE" id="PS50932">
    <property type="entry name" value="HTH_LACI_2"/>
    <property type="match status" value="1"/>
</dbReference>
<dbReference type="Pfam" id="PF13377">
    <property type="entry name" value="Peripla_BP_3"/>
    <property type="match status" value="1"/>
</dbReference>
<dbReference type="CDD" id="cd01574">
    <property type="entry name" value="PBP1_LacI"/>
    <property type="match status" value="1"/>
</dbReference>
<dbReference type="Proteomes" id="UP000294820">
    <property type="component" value="Chromosome 1"/>
</dbReference>
<dbReference type="PANTHER" id="PTHR30146:SF153">
    <property type="entry name" value="LACTOSE OPERON REPRESSOR"/>
    <property type="match status" value="1"/>
</dbReference>
<evidence type="ECO:0000313" key="6">
    <source>
        <dbReference type="Proteomes" id="UP000294820"/>
    </source>
</evidence>
<dbReference type="PRINTS" id="PR00036">
    <property type="entry name" value="HTHLACI"/>
</dbReference>
<proteinExistence type="predicted"/>
<dbReference type="SUPFAM" id="SSF47413">
    <property type="entry name" value="lambda repressor-like DNA-binding domains"/>
    <property type="match status" value="1"/>
</dbReference>
<evidence type="ECO:0000256" key="1">
    <source>
        <dbReference type="ARBA" id="ARBA00023015"/>
    </source>
</evidence>
<dbReference type="CDD" id="cd01392">
    <property type="entry name" value="HTH_LacI"/>
    <property type="match status" value="1"/>
</dbReference>
<evidence type="ECO:0000256" key="3">
    <source>
        <dbReference type="ARBA" id="ARBA00023163"/>
    </source>
</evidence>
<dbReference type="InterPro" id="IPR010982">
    <property type="entry name" value="Lambda_DNA-bd_dom_sf"/>
</dbReference>
<dbReference type="EMBL" id="LT615367">
    <property type="protein sequence ID" value="SLM62449.1"/>
    <property type="molecule type" value="Genomic_DNA"/>
</dbReference>
<dbReference type="Gene3D" id="3.40.50.2300">
    <property type="match status" value="2"/>
</dbReference>
<accession>A0A375A9Z8</accession>
<sequence>MKTKPITLDDVAQHAGVSYQTVSRVLNQAPHVSARTREKVEQAMAALHYVPNRVAQQLARRHAATIGLATTDLSLHAPSQIAAAIKTTASEHSFNVVMSMLRPVGQSMSSQATDAHLANTQLAVNELLSQRVDGIIINVPLEREAAARIAQLCTTTPVLFLDTDPDAALPSIMFDAVQGTRLAIDHLVALGHQRIALLNGPLSAVSARLRHDGWLQALAAHQLRACAVAEGDWSARSGYQQAQHLLAGPDKPSAIVVANDQMALGVLRAIQEHGLRVPEHLCVIGFDDTQDSAYFQPPLTTIRQDFAHLGRESVERLVKHLQRPQTLTPLTLATTLVARQTTGAWQATSLSPGEVAQQLMALARQLQR</sequence>
<evidence type="ECO:0000256" key="2">
    <source>
        <dbReference type="ARBA" id="ARBA00023125"/>
    </source>
</evidence>
<evidence type="ECO:0000259" key="4">
    <source>
        <dbReference type="PROSITE" id="PS50932"/>
    </source>
</evidence>
<dbReference type="NCBIfam" id="NF007075">
    <property type="entry name" value="PRK09526.1"/>
    <property type="match status" value="1"/>
</dbReference>
<dbReference type="PROSITE" id="PS00356">
    <property type="entry name" value="HTH_LACI_1"/>
    <property type="match status" value="1"/>
</dbReference>
<gene>
    <name evidence="5" type="primary">lacI</name>
    <name evidence="5" type="ORF">DAQ1742_01468</name>
</gene>
<dbReference type="RefSeq" id="WP_035342906.1">
    <property type="nucleotide sequence ID" value="NZ_LT615367.1"/>
</dbReference>
<dbReference type="Gene3D" id="1.10.260.40">
    <property type="entry name" value="lambda repressor-like DNA-binding domains"/>
    <property type="match status" value="1"/>
</dbReference>
<dbReference type="GO" id="GO:0003700">
    <property type="term" value="F:DNA-binding transcription factor activity"/>
    <property type="evidence" value="ECO:0007669"/>
    <property type="project" value="TreeGrafter"/>
</dbReference>
<protein>
    <submittedName>
        <fullName evidence="5">Transcriptional repressor of the lac operon</fullName>
    </submittedName>
</protein>
<dbReference type="SUPFAM" id="SSF53822">
    <property type="entry name" value="Periplasmic binding protein-like I"/>
    <property type="match status" value="1"/>
</dbReference>
<dbReference type="GO" id="GO:0000976">
    <property type="term" value="F:transcription cis-regulatory region binding"/>
    <property type="evidence" value="ECO:0007669"/>
    <property type="project" value="TreeGrafter"/>
</dbReference>
<keyword evidence="1" id="KW-0805">Transcription regulation</keyword>
<dbReference type="InterPro" id="IPR000843">
    <property type="entry name" value="HTH_LacI"/>
</dbReference>
<reference evidence="5 6" key="1">
    <citation type="submission" date="2016-09" db="EMBL/GenBank/DDBJ databases">
        <authorList>
            <person name="Reverchon S."/>
            <person name="Nasser W."/>
            <person name="Leonard S."/>
            <person name="Brochier C."/>
            <person name="Duprey A."/>
        </authorList>
    </citation>
    <scope>NUCLEOTIDE SEQUENCE [LARGE SCALE GENOMIC DNA]</scope>
    <source>
        <strain evidence="5 6">174/2</strain>
    </source>
</reference>
<name>A0A375A9Z8_9GAMM</name>
<feature type="domain" description="HTH lacI-type" evidence="4">
    <location>
        <begin position="6"/>
        <end position="60"/>
    </location>
</feature>
<keyword evidence="3" id="KW-0804">Transcription</keyword>
<keyword evidence="6" id="KW-1185">Reference proteome</keyword>
<evidence type="ECO:0000313" key="5">
    <source>
        <dbReference type="EMBL" id="SLM62449.1"/>
    </source>
</evidence>
<dbReference type="KEGG" id="daq:DAQ1742_01468"/>
<dbReference type="PANTHER" id="PTHR30146">
    <property type="entry name" value="LACI-RELATED TRANSCRIPTIONAL REPRESSOR"/>
    <property type="match status" value="1"/>
</dbReference>
<dbReference type="AlphaFoldDB" id="A0A375A9Z8"/>